<dbReference type="PANTHER" id="PTHR19303">
    <property type="entry name" value="TRANSPOSON"/>
    <property type="match status" value="1"/>
</dbReference>
<evidence type="ECO:0000256" key="1">
    <source>
        <dbReference type="SAM" id="MobiDB-lite"/>
    </source>
</evidence>
<feature type="compositionally biased region" description="Polar residues" evidence="1">
    <location>
        <begin position="542"/>
        <end position="565"/>
    </location>
</feature>
<dbReference type="Pfam" id="PF03184">
    <property type="entry name" value="DDE_1"/>
    <property type="match status" value="1"/>
</dbReference>
<gene>
    <name evidence="3" type="ORF">ANN_28378</name>
</gene>
<dbReference type="Gene3D" id="3.30.420.10">
    <property type="entry name" value="Ribonuclease H-like superfamily/Ribonuclease H"/>
    <property type="match status" value="1"/>
</dbReference>
<dbReference type="EMBL" id="JAJSOF020000004">
    <property type="protein sequence ID" value="KAJ4448610.1"/>
    <property type="molecule type" value="Genomic_DNA"/>
</dbReference>
<comment type="caution">
    <text evidence="3">The sequence shown here is derived from an EMBL/GenBank/DDBJ whole genome shotgun (WGS) entry which is preliminary data.</text>
</comment>
<evidence type="ECO:0000313" key="3">
    <source>
        <dbReference type="EMBL" id="KAJ4448610.1"/>
    </source>
</evidence>
<name>A0ABQ8TSB5_PERAM</name>
<feature type="region of interest" description="Disordered" evidence="1">
    <location>
        <begin position="409"/>
        <end position="582"/>
    </location>
</feature>
<evidence type="ECO:0000259" key="2">
    <source>
        <dbReference type="Pfam" id="PF03184"/>
    </source>
</evidence>
<keyword evidence="4" id="KW-1185">Reference proteome</keyword>
<dbReference type="Proteomes" id="UP001148838">
    <property type="component" value="Unassembled WGS sequence"/>
</dbReference>
<dbReference type="InterPro" id="IPR036397">
    <property type="entry name" value="RNaseH_sf"/>
</dbReference>
<feature type="compositionally biased region" description="Polar residues" evidence="1">
    <location>
        <begin position="431"/>
        <end position="455"/>
    </location>
</feature>
<sequence>MGKYERKTEKTCLTQRQFDEAKRLINERASQRAAAKKVGCSEATLRKRLKLGIVASSMGRHRKVFNEEMEEQLVKHVKDLEARFYGMTRKTLMKVAYESAVQNGLEHRFNTELKLAGKDWVYRFLADWGLSLRTPEQCSLGRAMGFNKVQVDRYFENLKECLGKYKFPPHRLFNMDETGVSAVPDKTAKVVATKGKKSIKKVKSAERGQIVTAVFCVNPTGNFIPPALIFPRKRNKPELYNNSPTGSLGLVSESGYMNSELFLVWLEHFSKHVKSSVDDPVLLVLDNHVSHCSLSAVEFCRQHNIVLLTLPPHASHMLQPLDKVIFAPFKKFYAQEVEKWLCSNPGRAITQMEVSGLFRVAFQRVATAGNAVAAFRDTGIYPYNPHVFNDDDFLPYEVTKIDLPIPEYLDQSATSNRDEDVDKEQEERKQLNMNNQETNEGSTNQTVQPTSSISLPQVPITNIHPLPKYENLNKRKRTSQQSEILTSCPYKNNLVKKENLKQEKEKKKQERLKERTQKQLSKSNPQVSKITKRCKKYKGTKSKTFTGQQLTLGPSTSSDKQTPSEKTYICPGCGESIEEDWV</sequence>
<feature type="compositionally biased region" description="Basic and acidic residues" evidence="1">
    <location>
        <begin position="495"/>
        <end position="517"/>
    </location>
</feature>
<dbReference type="InterPro" id="IPR004875">
    <property type="entry name" value="DDE_SF_endonuclease_dom"/>
</dbReference>
<reference evidence="3 4" key="1">
    <citation type="journal article" date="2022" name="Allergy">
        <title>Genome assembly and annotation of Periplaneta americana reveal a comprehensive cockroach allergen profile.</title>
        <authorList>
            <person name="Wang L."/>
            <person name="Xiong Q."/>
            <person name="Saelim N."/>
            <person name="Wang L."/>
            <person name="Nong W."/>
            <person name="Wan A.T."/>
            <person name="Shi M."/>
            <person name="Liu X."/>
            <person name="Cao Q."/>
            <person name="Hui J.H.L."/>
            <person name="Sookrung N."/>
            <person name="Leung T.F."/>
            <person name="Tungtrongchitr A."/>
            <person name="Tsui S.K.W."/>
        </authorList>
    </citation>
    <scope>NUCLEOTIDE SEQUENCE [LARGE SCALE GENOMIC DNA]</scope>
    <source>
        <strain evidence="3">PWHHKU_190912</strain>
    </source>
</reference>
<feature type="compositionally biased region" description="Basic and acidic residues" evidence="1">
    <location>
        <begin position="416"/>
        <end position="430"/>
    </location>
</feature>
<organism evidence="3 4">
    <name type="scientific">Periplaneta americana</name>
    <name type="common">American cockroach</name>
    <name type="synonym">Blatta americana</name>
    <dbReference type="NCBI Taxonomy" id="6978"/>
    <lineage>
        <taxon>Eukaryota</taxon>
        <taxon>Metazoa</taxon>
        <taxon>Ecdysozoa</taxon>
        <taxon>Arthropoda</taxon>
        <taxon>Hexapoda</taxon>
        <taxon>Insecta</taxon>
        <taxon>Pterygota</taxon>
        <taxon>Neoptera</taxon>
        <taxon>Polyneoptera</taxon>
        <taxon>Dictyoptera</taxon>
        <taxon>Blattodea</taxon>
        <taxon>Blattoidea</taxon>
        <taxon>Blattidae</taxon>
        <taxon>Blattinae</taxon>
        <taxon>Periplaneta</taxon>
    </lineage>
</organism>
<protein>
    <recommendedName>
        <fullName evidence="2">DDE-1 domain-containing protein</fullName>
    </recommendedName>
</protein>
<feature type="compositionally biased region" description="Basic residues" evidence="1">
    <location>
        <begin position="530"/>
        <end position="541"/>
    </location>
</feature>
<feature type="compositionally biased region" description="Polar residues" evidence="1">
    <location>
        <begin position="519"/>
        <end position="529"/>
    </location>
</feature>
<dbReference type="PANTHER" id="PTHR19303:SF74">
    <property type="entry name" value="POGO TRANSPOSABLE ELEMENT WITH KRAB DOMAIN"/>
    <property type="match status" value="1"/>
</dbReference>
<evidence type="ECO:0000313" key="4">
    <source>
        <dbReference type="Proteomes" id="UP001148838"/>
    </source>
</evidence>
<proteinExistence type="predicted"/>
<dbReference type="InterPro" id="IPR050863">
    <property type="entry name" value="CenT-Element_Derived"/>
</dbReference>
<accession>A0ABQ8TSB5</accession>
<feature type="domain" description="DDE-1" evidence="2">
    <location>
        <begin position="211"/>
        <end position="350"/>
    </location>
</feature>